<feature type="domain" description="NAD-dependent epimerase/dehydratase" evidence="1">
    <location>
        <begin position="5"/>
        <end position="224"/>
    </location>
</feature>
<dbReference type="InterPro" id="IPR001509">
    <property type="entry name" value="Epimerase_deHydtase"/>
</dbReference>
<dbReference type="Gene3D" id="3.40.50.720">
    <property type="entry name" value="NAD(P)-binding Rossmann-like Domain"/>
    <property type="match status" value="1"/>
</dbReference>
<dbReference type="SUPFAM" id="SSF51735">
    <property type="entry name" value="NAD(P)-binding Rossmann-fold domains"/>
    <property type="match status" value="1"/>
</dbReference>
<proteinExistence type="predicted"/>
<dbReference type="InterPro" id="IPR050177">
    <property type="entry name" value="Lipid_A_modif_metabolic_enz"/>
</dbReference>
<comment type="caution">
    <text evidence="2">The sequence shown here is derived from an EMBL/GenBank/DDBJ whole genome shotgun (WGS) entry which is preliminary data.</text>
</comment>
<dbReference type="Proteomes" id="UP000886884">
    <property type="component" value="Unassembled WGS sequence"/>
</dbReference>
<reference evidence="2" key="2">
    <citation type="journal article" date="2021" name="PeerJ">
        <title>Extensive microbial diversity within the chicken gut microbiome revealed by metagenomics and culture.</title>
        <authorList>
            <person name="Gilroy R."/>
            <person name="Ravi A."/>
            <person name="Getino M."/>
            <person name="Pursley I."/>
            <person name="Horton D.L."/>
            <person name="Alikhan N.F."/>
            <person name="Baker D."/>
            <person name="Gharbi K."/>
            <person name="Hall N."/>
            <person name="Watson M."/>
            <person name="Adriaenssens E.M."/>
            <person name="Foster-Nyarko E."/>
            <person name="Jarju S."/>
            <person name="Secka A."/>
            <person name="Antonio M."/>
            <person name="Oren A."/>
            <person name="Chaudhuri R.R."/>
            <person name="La Ragione R."/>
            <person name="Hildebrand F."/>
            <person name="Pallen M.J."/>
        </authorList>
    </citation>
    <scope>NUCLEOTIDE SEQUENCE</scope>
    <source>
        <strain evidence="2">CHK183-6373</strain>
    </source>
</reference>
<organism evidence="2 3">
    <name type="scientific">Candidatus Ornithocaccomicrobium faecavium</name>
    <dbReference type="NCBI Taxonomy" id="2840890"/>
    <lineage>
        <taxon>Bacteria</taxon>
        <taxon>Bacillati</taxon>
        <taxon>Bacillota</taxon>
        <taxon>Clostridia</taxon>
        <taxon>Candidatus Ornithocaccomicrobium</taxon>
    </lineage>
</organism>
<name>A0A9D1TC11_9FIRM</name>
<evidence type="ECO:0000313" key="2">
    <source>
        <dbReference type="EMBL" id="HIV26698.1"/>
    </source>
</evidence>
<reference evidence="2" key="1">
    <citation type="submission" date="2020-10" db="EMBL/GenBank/DDBJ databases">
        <authorList>
            <person name="Gilroy R."/>
        </authorList>
    </citation>
    <scope>NUCLEOTIDE SEQUENCE</scope>
    <source>
        <strain evidence="2">CHK183-6373</strain>
    </source>
</reference>
<dbReference type="EMBL" id="DVOT01000035">
    <property type="protein sequence ID" value="HIV26698.1"/>
    <property type="molecule type" value="Genomic_DNA"/>
</dbReference>
<protein>
    <submittedName>
        <fullName evidence="2">Sugar nucleotide-binding protein</fullName>
    </submittedName>
</protein>
<dbReference type="Pfam" id="PF01370">
    <property type="entry name" value="Epimerase"/>
    <property type="match status" value="1"/>
</dbReference>
<dbReference type="AlphaFoldDB" id="A0A9D1TC11"/>
<dbReference type="PANTHER" id="PTHR43245">
    <property type="entry name" value="BIFUNCTIONAL POLYMYXIN RESISTANCE PROTEIN ARNA"/>
    <property type="match status" value="1"/>
</dbReference>
<evidence type="ECO:0000313" key="3">
    <source>
        <dbReference type="Proteomes" id="UP000886884"/>
    </source>
</evidence>
<evidence type="ECO:0000259" key="1">
    <source>
        <dbReference type="Pfam" id="PF01370"/>
    </source>
</evidence>
<sequence length="318" mass="36629">MNEKVLILGATGTMGHYLTEKLAADGCQVDAVSLDSIASSRPNLRYIQVKNAKDPAFVAEITQNSYDAIVDFLIYDTISFREMFPHYLKCTGQYVYLSSCRVFANEENPIRETSPRLLDVSTDRRYLFSDDYSLHKARGENALRAHRTRNWTIVRPSTTYGRKTCQLLTLGRAQLLPRMRSGEPVKLYEAAKDIPASLTWGGDVAEMIRRLLFQSQALGEDYNVTSSASHTWGEIAEIYREIFGLRYEWVDELAYQRFRDPAFDPENSVGLIWQLRYARMFNRAYDNSKMLRATGLKQEDFLTLYQGLSREKPYILED</sequence>
<dbReference type="InterPro" id="IPR036291">
    <property type="entry name" value="NAD(P)-bd_dom_sf"/>
</dbReference>
<gene>
    <name evidence="2" type="ORF">IAA64_01910</name>
</gene>
<accession>A0A9D1TC11</accession>